<dbReference type="InterPro" id="IPR037523">
    <property type="entry name" value="VOC_core"/>
</dbReference>
<dbReference type="PANTHER" id="PTHR41294">
    <property type="entry name" value="CADMIUM-INDUCED PROTEIN CADI"/>
    <property type="match status" value="1"/>
</dbReference>
<proteinExistence type="predicted"/>
<feature type="domain" description="VOC" evidence="1">
    <location>
        <begin position="2"/>
        <end position="116"/>
    </location>
</feature>
<gene>
    <name evidence="2" type="ORF">EYC98_03120</name>
</gene>
<keyword evidence="3" id="KW-1185">Reference proteome</keyword>
<accession>A0ABT3TDF1</accession>
<evidence type="ECO:0000313" key="3">
    <source>
        <dbReference type="Proteomes" id="UP001143362"/>
    </source>
</evidence>
<organism evidence="2 3">
    <name type="scientific">Candidatus Litorirhabdus singularis</name>
    <dbReference type="NCBI Taxonomy" id="2518993"/>
    <lineage>
        <taxon>Bacteria</taxon>
        <taxon>Pseudomonadati</taxon>
        <taxon>Pseudomonadota</taxon>
        <taxon>Gammaproteobacteria</taxon>
        <taxon>Cellvibrionales</taxon>
        <taxon>Halieaceae</taxon>
        <taxon>Candidatus Litorirhabdus</taxon>
    </lineage>
</organism>
<dbReference type="InterPro" id="IPR049789">
    <property type="entry name" value="ArsI/CadI-like"/>
</dbReference>
<dbReference type="Pfam" id="PF00903">
    <property type="entry name" value="Glyoxalase"/>
    <property type="match status" value="1"/>
</dbReference>
<comment type="caution">
    <text evidence="2">The sequence shown here is derived from an EMBL/GenBank/DDBJ whole genome shotgun (WGS) entry which is preliminary data.</text>
</comment>
<dbReference type="SUPFAM" id="SSF54593">
    <property type="entry name" value="Glyoxalase/Bleomycin resistance protein/Dihydroxybiphenyl dioxygenase"/>
    <property type="match status" value="1"/>
</dbReference>
<sequence>MKRMHIHVGVESLNQGVTFYSALFGAEPTTIKDDYAKWMLEDPRVNFAISTRGDSTGVDHLGIQVDDDAELDGVRERLKTADVALFDEGETVCCYARSEKSWVEDPAGVAWETFKTMEQAEFFGQVDASTDGACCAPQESPKAAEKAITSGGCC</sequence>
<evidence type="ECO:0000313" key="2">
    <source>
        <dbReference type="EMBL" id="MCX2979850.1"/>
    </source>
</evidence>
<dbReference type="InterPro" id="IPR004360">
    <property type="entry name" value="Glyas_Fos-R_dOase_dom"/>
</dbReference>
<dbReference type="PROSITE" id="PS51819">
    <property type="entry name" value="VOC"/>
    <property type="match status" value="1"/>
</dbReference>
<name>A0ABT3TDF1_9GAMM</name>
<evidence type="ECO:0000259" key="1">
    <source>
        <dbReference type="PROSITE" id="PS51819"/>
    </source>
</evidence>
<dbReference type="Proteomes" id="UP001143362">
    <property type="component" value="Unassembled WGS sequence"/>
</dbReference>
<protein>
    <submittedName>
        <fullName evidence="2">Glyoxalase/bleomycin resistance/dioxygenase family protein</fullName>
    </submittedName>
</protein>
<dbReference type="RefSeq" id="WP_279243841.1">
    <property type="nucleotide sequence ID" value="NZ_SHNN01000001.1"/>
</dbReference>
<dbReference type="InterPro" id="IPR052393">
    <property type="entry name" value="Cadmium-induced_rsp"/>
</dbReference>
<reference evidence="2" key="1">
    <citation type="submission" date="2019-02" db="EMBL/GenBank/DDBJ databases">
        <authorList>
            <person name="Li S.-H."/>
        </authorList>
    </citation>
    <scope>NUCLEOTIDE SEQUENCE</scope>
    <source>
        <strain evidence="2">IMCC14734</strain>
    </source>
</reference>
<dbReference type="PANTHER" id="PTHR41294:SF1">
    <property type="entry name" value="CADMIUM-INDUCED PROTEIN CADI"/>
    <property type="match status" value="1"/>
</dbReference>
<dbReference type="Gene3D" id="3.10.180.10">
    <property type="entry name" value="2,3-Dihydroxybiphenyl 1,2-Dioxygenase, domain 1"/>
    <property type="match status" value="1"/>
</dbReference>
<dbReference type="InterPro" id="IPR029068">
    <property type="entry name" value="Glyas_Bleomycin-R_OHBP_Dase"/>
</dbReference>
<dbReference type="NCBIfam" id="NF041414">
    <property type="entry name" value="ArsI_CadI_VOC"/>
    <property type="match status" value="1"/>
</dbReference>
<dbReference type="EMBL" id="SHNN01000001">
    <property type="protein sequence ID" value="MCX2979850.1"/>
    <property type="molecule type" value="Genomic_DNA"/>
</dbReference>